<organism evidence="1 2">
    <name type="scientific">Nitzschia inconspicua</name>
    <dbReference type="NCBI Taxonomy" id="303405"/>
    <lineage>
        <taxon>Eukaryota</taxon>
        <taxon>Sar</taxon>
        <taxon>Stramenopiles</taxon>
        <taxon>Ochrophyta</taxon>
        <taxon>Bacillariophyta</taxon>
        <taxon>Bacillariophyceae</taxon>
        <taxon>Bacillariophycidae</taxon>
        <taxon>Bacillariales</taxon>
        <taxon>Bacillariaceae</taxon>
        <taxon>Nitzschia</taxon>
    </lineage>
</organism>
<comment type="caution">
    <text evidence="1">The sequence shown here is derived from an EMBL/GenBank/DDBJ whole genome shotgun (WGS) entry which is preliminary data.</text>
</comment>
<proteinExistence type="predicted"/>
<dbReference type="EMBL" id="JAGRRH010000005">
    <property type="protein sequence ID" value="KAG7369766.1"/>
    <property type="molecule type" value="Genomic_DNA"/>
</dbReference>
<dbReference type="Proteomes" id="UP000693970">
    <property type="component" value="Unassembled WGS sequence"/>
</dbReference>
<protein>
    <submittedName>
        <fullName evidence="1">Uncharacterized protein</fullName>
    </submittedName>
</protein>
<name>A0A9K3M014_9STRA</name>
<sequence length="482" mass="56231">MLFVTLTVREEDEQSTRIHHHHNVQELLQVRSDLDSSRSLSWNTSFSNGLTEGHVEYYQSSNKSLWEHSPILPSWMKNYFVWHRQQRQFLRQHQNQWHTLRYYLVECTERYPNCGGTADRLGPLPFHVQFAAASRRLILYHWTTPAPLESFLLPPQKGVDWRLPSWLRQHFDNELPFPNMRNRRHRKNKNVTVALDLQDLVDSLQDDRLLVRAKIQSHDHGATNFDDMVFWKKASFSHQNDWNVTSFLGPTFQQVFHDLWRVFFTPTPIIASKIHEQMTFLGLYPPGSYIAMHLRVLYGKRPLTDAEIVSWTRNMIHCTLQYLVPVFHQEATLTTQRPTIPTLLFVSDSKQATNEAVKYGEFLRIPLVARSTAMYQNPLHLEKDVRRTVQSQNGSTGFFNVDELYDTFIDIYTLGLSQCVAYQAGGFGRWGSMMSYNSTCFFFLKPGKPEICPRPELDGRAINKGKQTKSVGLPLFFPPYTT</sequence>
<dbReference type="OrthoDB" id="46968at2759"/>
<dbReference type="AlphaFoldDB" id="A0A9K3M014"/>
<evidence type="ECO:0000313" key="2">
    <source>
        <dbReference type="Proteomes" id="UP000693970"/>
    </source>
</evidence>
<gene>
    <name evidence="1" type="ORF">IV203_027512</name>
</gene>
<accession>A0A9K3M014</accession>
<reference evidence="1" key="1">
    <citation type="journal article" date="2021" name="Sci. Rep.">
        <title>Diploid genomic architecture of Nitzschia inconspicua, an elite biomass production diatom.</title>
        <authorList>
            <person name="Oliver A."/>
            <person name="Podell S."/>
            <person name="Pinowska A."/>
            <person name="Traller J.C."/>
            <person name="Smith S.R."/>
            <person name="McClure R."/>
            <person name="Beliaev A."/>
            <person name="Bohutskyi P."/>
            <person name="Hill E.A."/>
            <person name="Rabines A."/>
            <person name="Zheng H."/>
            <person name="Allen L.Z."/>
            <person name="Kuo A."/>
            <person name="Grigoriev I.V."/>
            <person name="Allen A.E."/>
            <person name="Hazlebeck D."/>
            <person name="Allen E.E."/>
        </authorList>
    </citation>
    <scope>NUCLEOTIDE SEQUENCE</scope>
    <source>
        <strain evidence="1">Hildebrandi</strain>
    </source>
</reference>
<evidence type="ECO:0000313" key="1">
    <source>
        <dbReference type="EMBL" id="KAG7369766.1"/>
    </source>
</evidence>
<reference evidence="1" key="2">
    <citation type="submission" date="2021-04" db="EMBL/GenBank/DDBJ databases">
        <authorList>
            <person name="Podell S."/>
        </authorList>
    </citation>
    <scope>NUCLEOTIDE SEQUENCE</scope>
    <source>
        <strain evidence="1">Hildebrandi</strain>
    </source>
</reference>
<keyword evidence="2" id="KW-1185">Reference proteome</keyword>